<evidence type="ECO:0000256" key="5">
    <source>
        <dbReference type="SAM" id="Phobius"/>
    </source>
</evidence>
<dbReference type="GO" id="GO:0042597">
    <property type="term" value="C:periplasmic space"/>
    <property type="evidence" value="ECO:0007669"/>
    <property type="project" value="InterPro"/>
</dbReference>
<dbReference type="Pfam" id="PF04234">
    <property type="entry name" value="CopC"/>
    <property type="match status" value="1"/>
</dbReference>
<dbReference type="Gene3D" id="2.60.40.1220">
    <property type="match status" value="1"/>
</dbReference>
<dbReference type="AlphaFoldDB" id="A0A6J7HRX0"/>
<keyword evidence="5" id="KW-1133">Transmembrane helix</keyword>
<dbReference type="GO" id="GO:0005886">
    <property type="term" value="C:plasma membrane"/>
    <property type="evidence" value="ECO:0007669"/>
    <property type="project" value="TreeGrafter"/>
</dbReference>
<dbReference type="InterPro" id="IPR014755">
    <property type="entry name" value="Cu-Rt/internalin_Ig-like"/>
</dbReference>
<dbReference type="PANTHER" id="PTHR34820">
    <property type="entry name" value="INNER MEMBRANE PROTEIN YEBZ"/>
    <property type="match status" value="1"/>
</dbReference>
<evidence type="ECO:0000313" key="7">
    <source>
        <dbReference type="EMBL" id="CAB4918930.1"/>
    </source>
</evidence>
<evidence type="ECO:0000256" key="3">
    <source>
        <dbReference type="ARBA" id="ARBA00022729"/>
    </source>
</evidence>
<dbReference type="GO" id="GO:0030313">
    <property type="term" value="C:cell envelope"/>
    <property type="evidence" value="ECO:0007669"/>
    <property type="project" value="UniProtKB-SubCell"/>
</dbReference>
<evidence type="ECO:0000256" key="2">
    <source>
        <dbReference type="ARBA" id="ARBA00022723"/>
    </source>
</evidence>
<feature type="domain" description="CopC" evidence="6">
    <location>
        <begin position="29"/>
        <end position="121"/>
    </location>
</feature>
<organism evidence="7">
    <name type="scientific">freshwater metagenome</name>
    <dbReference type="NCBI Taxonomy" id="449393"/>
    <lineage>
        <taxon>unclassified sequences</taxon>
        <taxon>metagenomes</taxon>
        <taxon>ecological metagenomes</taxon>
    </lineage>
</organism>
<reference evidence="7" key="1">
    <citation type="submission" date="2020-05" db="EMBL/GenBank/DDBJ databases">
        <authorList>
            <person name="Chiriac C."/>
            <person name="Salcher M."/>
            <person name="Ghai R."/>
            <person name="Kavagutti S V."/>
        </authorList>
    </citation>
    <scope>NUCLEOTIDE SEQUENCE</scope>
</reference>
<dbReference type="GO" id="GO:0005507">
    <property type="term" value="F:copper ion binding"/>
    <property type="evidence" value="ECO:0007669"/>
    <property type="project" value="InterPro"/>
</dbReference>
<keyword evidence="4" id="KW-0186">Copper</keyword>
<keyword evidence="3" id="KW-0732">Signal</keyword>
<sequence length="181" mass="17633">MNHRRARSVAVLFIAACAVILPASGASAHTDLVSTVPATGAVLSSAPDAVILTFDEDLLAAAAEASILDSSGGLVREATATVSGAVATIAWPTDLGSGAYQVAYRVASGDGHPITGSLQFSYTVASGAAGQTAQSPGPAAAPTATSAPAPGGAMPNLFVIGALLVAAAIAGAIVVVRRGRK</sequence>
<keyword evidence="2" id="KW-0479">Metal-binding</keyword>
<name>A0A6J7HRX0_9ZZZZ</name>
<evidence type="ECO:0000259" key="6">
    <source>
        <dbReference type="Pfam" id="PF04234"/>
    </source>
</evidence>
<protein>
    <submittedName>
        <fullName evidence="7">Unannotated protein</fullName>
    </submittedName>
</protein>
<dbReference type="GO" id="GO:0046688">
    <property type="term" value="P:response to copper ion"/>
    <property type="evidence" value="ECO:0007669"/>
    <property type="project" value="InterPro"/>
</dbReference>
<keyword evidence="5" id="KW-0472">Membrane</keyword>
<dbReference type="EMBL" id="CAFBNB010000012">
    <property type="protein sequence ID" value="CAB4918930.1"/>
    <property type="molecule type" value="Genomic_DNA"/>
</dbReference>
<dbReference type="SUPFAM" id="SSF81296">
    <property type="entry name" value="E set domains"/>
    <property type="match status" value="1"/>
</dbReference>
<dbReference type="InterPro" id="IPR007348">
    <property type="entry name" value="CopC_dom"/>
</dbReference>
<dbReference type="PANTHER" id="PTHR34820:SF4">
    <property type="entry name" value="INNER MEMBRANE PROTEIN YEBZ"/>
    <property type="match status" value="1"/>
</dbReference>
<evidence type="ECO:0000256" key="1">
    <source>
        <dbReference type="ARBA" id="ARBA00004196"/>
    </source>
</evidence>
<dbReference type="InterPro" id="IPR014756">
    <property type="entry name" value="Ig_E-set"/>
</dbReference>
<feature type="transmembrane region" description="Helical" evidence="5">
    <location>
        <begin position="157"/>
        <end position="176"/>
    </location>
</feature>
<evidence type="ECO:0000256" key="4">
    <source>
        <dbReference type="ARBA" id="ARBA00023008"/>
    </source>
</evidence>
<gene>
    <name evidence="7" type="ORF">UFOPK3720_00119</name>
</gene>
<accession>A0A6J7HRX0</accession>
<keyword evidence="5" id="KW-0812">Transmembrane</keyword>
<comment type="subcellular location">
    <subcellularLocation>
        <location evidence="1">Cell envelope</location>
    </subcellularLocation>
</comment>
<dbReference type="GO" id="GO:0006825">
    <property type="term" value="P:copper ion transport"/>
    <property type="evidence" value="ECO:0007669"/>
    <property type="project" value="InterPro"/>
</dbReference>
<proteinExistence type="predicted"/>
<dbReference type="InterPro" id="IPR032694">
    <property type="entry name" value="CopC/D"/>
</dbReference>